<protein>
    <submittedName>
        <fullName evidence="6">FAD-dependent oxidoreductase</fullName>
    </submittedName>
</protein>
<evidence type="ECO:0000313" key="6">
    <source>
        <dbReference type="EMBL" id="QHT67941.1"/>
    </source>
</evidence>
<proteinExistence type="predicted"/>
<organism evidence="6 7">
    <name type="scientific">Rhodocytophaga rosea</name>
    <dbReference type="NCBI Taxonomy" id="2704465"/>
    <lineage>
        <taxon>Bacteria</taxon>
        <taxon>Pseudomonadati</taxon>
        <taxon>Bacteroidota</taxon>
        <taxon>Cytophagia</taxon>
        <taxon>Cytophagales</taxon>
        <taxon>Rhodocytophagaceae</taxon>
        <taxon>Rhodocytophaga</taxon>
    </lineage>
</organism>
<evidence type="ECO:0000259" key="5">
    <source>
        <dbReference type="Pfam" id="PF01266"/>
    </source>
</evidence>
<dbReference type="AlphaFoldDB" id="A0A6C0GIQ7"/>
<dbReference type="Proteomes" id="UP000480178">
    <property type="component" value="Chromosome"/>
</dbReference>
<evidence type="ECO:0000256" key="2">
    <source>
        <dbReference type="ARBA" id="ARBA00022630"/>
    </source>
</evidence>
<feature type="domain" description="FAD dependent oxidoreductase" evidence="5">
    <location>
        <begin position="46"/>
        <end position="401"/>
    </location>
</feature>
<accession>A0A6C0GIQ7</accession>
<keyword evidence="7" id="KW-1185">Reference proteome</keyword>
<dbReference type="PANTHER" id="PTHR10961">
    <property type="entry name" value="PEROXISOMAL SARCOSINE OXIDASE"/>
    <property type="match status" value="1"/>
</dbReference>
<dbReference type="Gene3D" id="3.50.50.60">
    <property type="entry name" value="FAD/NAD(P)-binding domain"/>
    <property type="match status" value="1"/>
</dbReference>
<dbReference type="GO" id="GO:0008115">
    <property type="term" value="F:sarcosine oxidase activity"/>
    <property type="evidence" value="ECO:0007669"/>
    <property type="project" value="TreeGrafter"/>
</dbReference>
<evidence type="ECO:0000256" key="3">
    <source>
        <dbReference type="ARBA" id="ARBA00022827"/>
    </source>
</evidence>
<keyword evidence="4" id="KW-0560">Oxidoreductase</keyword>
<keyword evidence="2" id="KW-0285">Flavoprotein</keyword>
<evidence type="ECO:0000256" key="4">
    <source>
        <dbReference type="ARBA" id="ARBA00023002"/>
    </source>
</evidence>
<keyword evidence="3" id="KW-0274">FAD</keyword>
<dbReference type="Gene3D" id="3.30.9.10">
    <property type="entry name" value="D-Amino Acid Oxidase, subunit A, domain 2"/>
    <property type="match status" value="1"/>
</dbReference>
<name>A0A6C0GIQ7_9BACT</name>
<sequence>MSTISENKPLHTLHQAELATFAPEVKAGFQEKVKSVAIIPSLHTHIVVIGAGAFGGWTALQLLRQGLQVTLLDAWGAGNSRSSSGDETRVIRCMYGANQMYFDLTLRAISLWQDFEKQTSKKLLFKTGLLWFLYQPHDETIDAALPLLEKNGLSYEKMSVQEAENRYPAIHVADLNHVFLEKEAGYLKARESCQAVAEAFVQEGGIYTQLSALPGKIEGNKLKEIQLSDGNTLQADAYVFACGPWLGQLFPEVTGHILYSARQEVYYFGTPAAQSSLFENLPVWIDWNIQDTVYYGIPGSTHRGFKTAYDRKGGGELFDPTHGERIITKAELDRAKAFLAHRFPALKGAPLTESRVCQYPNSPDGNFLVDIHPQASNTWLIGGGSGHGFKMGPALGEMAAQIILGQQNLPTLFSLNRFGNFTVVH</sequence>
<dbReference type="GO" id="GO:0050660">
    <property type="term" value="F:flavin adenine dinucleotide binding"/>
    <property type="evidence" value="ECO:0007669"/>
    <property type="project" value="InterPro"/>
</dbReference>
<evidence type="ECO:0000256" key="1">
    <source>
        <dbReference type="ARBA" id="ARBA00001974"/>
    </source>
</evidence>
<dbReference type="InterPro" id="IPR006076">
    <property type="entry name" value="FAD-dep_OxRdtase"/>
</dbReference>
<evidence type="ECO:0000313" key="7">
    <source>
        <dbReference type="Proteomes" id="UP000480178"/>
    </source>
</evidence>
<dbReference type="SUPFAM" id="SSF51905">
    <property type="entry name" value="FAD/NAD(P)-binding domain"/>
    <property type="match status" value="1"/>
</dbReference>
<dbReference type="RefSeq" id="WP_162443962.1">
    <property type="nucleotide sequence ID" value="NZ_CP048222.1"/>
</dbReference>
<comment type="cofactor">
    <cofactor evidence="1">
        <name>FAD</name>
        <dbReference type="ChEBI" id="CHEBI:57692"/>
    </cofactor>
</comment>
<dbReference type="KEGG" id="rhoz:GXP67_15485"/>
<dbReference type="SUPFAM" id="SSF54373">
    <property type="entry name" value="FAD-linked reductases, C-terminal domain"/>
    <property type="match status" value="1"/>
</dbReference>
<reference evidence="6 7" key="1">
    <citation type="submission" date="2020-01" db="EMBL/GenBank/DDBJ databases">
        <authorList>
            <person name="Kim M.K."/>
        </authorList>
    </citation>
    <scope>NUCLEOTIDE SEQUENCE [LARGE SCALE GENOMIC DNA]</scope>
    <source>
        <strain evidence="6 7">172606-1</strain>
    </source>
</reference>
<dbReference type="InterPro" id="IPR036188">
    <property type="entry name" value="FAD/NAD-bd_sf"/>
</dbReference>
<dbReference type="InterPro" id="IPR045170">
    <property type="entry name" value="MTOX"/>
</dbReference>
<dbReference type="PANTHER" id="PTHR10961:SF46">
    <property type="entry name" value="PEROXISOMAL SARCOSINE OXIDASE"/>
    <property type="match status" value="1"/>
</dbReference>
<dbReference type="EMBL" id="CP048222">
    <property type="protein sequence ID" value="QHT67941.1"/>
    <property type="molecule type" value="Genomic_DNA"/>
</dbReference>
<dbReference type="Pfam" id="PF01266">
    <property type="entry name" value="DAO"/>
    <property type="match status" value="1"/>
</dbReference>
<gene>
    <name evidence="6" type="ORF">GXP67_15485</name>
</gene>